<dbReference type="InterPro" id="IPR036568">
    <property type="entry name" value="GGCT-like_sf"/>
</dbReference>
<dbReference type="RefSeq" id="WP_189644074.1">
    <property type="nucleotide sequence ID" value="NZ_BNAL01000051.1"/>
</dbReference>
<sequence>MSDIHSHVFVYGTLKPGHRNAAWASAVAQPQAQPASIGSAELHHLGRYPGLVFAETGEQVQGYLYTYPPAQLDAVLAKMDELEGYRGPQHPENLYTRELREVTLVDGTACMAWVYVYAQPLPPESLIEDGRWRDDLPVPQGESA</sequence>
<feature type="domain" description="Gamma-glutamylcyclotransferase AIG2-like" evidence="1">
    <location>
        <begin position="8"/>
        <end position="133"/>
    </location>
</feature>
<evidence type="ECO:0000259" key="1">
    <source>
        <dbReference type="Pfam" id="PF06094"/>
    </source>
</evidence>
<dbReference type="CDD" id="cd06661">
    <property type="entry name" value="GGCT_like"/>
    <property type="match status" value="1"/>
</dbReference>
<keyword evidence="3" id="KW-1185">Reference proteome</keyword>
<dbReference type="Pfam" id="PF06094">
    <property type="entry name" value="GGACT"/>
    <property type="match status" value="1"/>
</dbReference>
<gene>
    <name evidence="2" type="ORF">GCM10017783_24840</name>
</gene>
<dbReference type="InterPro" id="IPR009288">
    <property type="entry name" value="AIG2-like_dom"/>
</dbReference>
<dbReference type="InterPro" id="IPR013024">
    <property type="entry name" value="GGCT-like"/>
</dbReference>
<proteinExistence type="predicted"/>
<dbReference type="Gene3D" id="3.10.490.10">
    <property type="entry name" value="Gamma-glutamyl cyclotransferase-like"/>
    <property type="match status" value="1"/>
</dbReference>
<evidence type="ECO:0000313" key="2">
    <source>
        <dbReference type="EMBL" id="GHG11556.1"/>
    </source>
</evidence>
<dbReference type="Proteomes" id="UP000632154">
    <property type="component" value="Unassembled WGS sequence"/>
</dbReference>
<organism evidence="2 3">
    <name type="scientific">Deinococcus piscis</name>
    <dbReference type="NCBI Taxonomy" id="394230"/>
    <lineage>
        <taxon>Bacteria</taxon>
        <taxon>Thermotogati</taxon>
        <taxon>Deinococcota</taxon>
        <taxon>Deinococci</taxon>
        <taxon>Deinococcales</taxon>
        <taxon>Deinococcaceae</taxon>
        <taxon>Deinococcus</taxon>
    </lineage>
</organism>
<name>A0ABQ3KFP1_9DEIO</name>
<evidence type="ECO:0000313" key="3">
    <source>
        <dbReference type="Proteomes" id="UP000632154"/>
    </source>
</evidence>
<comment type="caution">
    <text evidence="2">The sequence shown here is derived from an EMBL/GenBank/DDBJ whole genome shotgun (WGS) entry which is preliminary data.</text>
</comment>
<dbReference type="EMBL" id="BNAL01000051">
    <property type="protein sequence ID" value="GHG11556.1"/>
    <property type="molecule type" value="Genomic_DNA"/>
</dbReference>
<accession>A0ABQ3KFP1</accession>
<protein>
    <recommendedName>
        <fullName evidence="1">Gamma-glutamylcyclotransferase AIG2-like domain-containing protein</fullName>
    </recommendedName>
</protein>
<dbReference type="SUPFAM" id="SSF110857">
    <property type="entry name" value="Gamma-glutamyl cyclotransferase-like"/>
    <property type="match status" value="1"/>
</dbReference>
<reference evidence="3" key="1">
    <citation type="journal article" date="2019" name="Int. J. Syst. Evol. Microbiol.">
        <title>The Global Catalogue of Microorganisms (GCM) 10K type strain sequencing project: providing services to taxonomists for standard genome sequencing and annotation.</title>
        <authorList>
            <consortium name="The Broad Institute Genomics Platform"/>
            <consortium name="The Broad Institute Genome Sequencing Center for Infectious Disease"/>
            <person name="Wu L."/>
            <person name="Ma J."/>
        </authorList>
    </citation>
    <scope>NUCLEOTIDE SEQUENCE [LARGE SCALE GENOMIC DNA]</scope>
    <source>
        <strain evidence="3">CGMCC 1.18439</strain>
    </source>
</reference>